<accession>A0A1I3JH51</accession>
<dbReference type="Proteomes" id="UP000243606">
    <property type="component" value="Unassembled WGS sequence"/>
</dbReference>
<proteinExistence type="predicted"/>
<dbReference type="EMBL" id="FOQL01000003">
    <property type="protein sequence ID" value="SFI59612.1"/>
    <property type="molecule type" value="Genomic_DNA"/>
</dbReference>
<sequence>MIANQSTPFEHEPLKQLASIADALERAYPNRQDQQLDPDVIAFKSLDNPKRLPSWTYCSSICS</sequence>
<organism evidence="1 2">
    <name type="scientific">Pseudomonas guineae</name>
    <dbReference type="NCBI Taxonomy" id="425504"/>
    <lineage>
        <taxon>Bacteria</taxon>
        <taxon>Pseudomonadati</taxon>
        <taxon>Pseudomonadota</taxon>
        <taxon>Gammaproteobacteria</taxon>
        <taxon>Pseudomonadales</taxon>
        <taxon>Pseudomonadaceae</taxon>
        <taxon>Pseudomonas</taxon>
    </lineage>
</organism>
<evidence type="ECO:0000313" key="1">
    <source>
        <dbReference type="EMBL" id="SFI59612.1"/>
    </source>
</evidence>
<dbReference type="STRING" id="425504.SAMN05216206_2502"/>
<gene>
    <name evidence="1" type="ORF">SAMN05216206_2502</name>
</gene>
<dbReference type="AlphaFoldDB" id="A0A1I3JH51"/>
<protein>
    <submittedName>
        <fullName evidence="1">Uncharacterized protein</fullName>
    </submittedName>
</protein>
<evidence type="ECO:0000313" key="2">
    <source>
        <dbReference type="Proteomes" id="UP000243606"/>
    </source>
</evidence>
<reference evidence="2" key="1">
    <citation type="submission" date="2016-10" db="EMBL/GenBank/DDBJ databases">
        <authorList>
            <person name="Varghese N."/>
            <person name="Submissions S."/>
        </authorList>
    </citation>
    <scope>NUCLEOTIDE SEQUENCE [LARGE SCALE GENOMIC DNA]</scope>
    <source>
        <strain evidence="2">LMG 24016</strain>
    </source>
</reference>
<keyword evidence="2" id="KW-1185">Reference proteome</keyword>
<name>A0A1I3JH51_9PSED</name>